<dbReference type="InterPro" id="IPR012289">
    <property type="entry name" value="Lytic_TGlycosylase_superhlx_L"/>
</dbReference>
<dbReference type="InterPro" id="IPR008939">
    <property type="entry name" value="Lytic_TGlycosylase_superhlx_U"/>
</dbReference>
<dbReference type="EMBL" id="JAZIBG010000028">
    <property type="protein sequence ID" value="MEF7615226.1"/>
    <property type="molecule type" value="Genomic_DNA"/>
</dbReference>
<evidence type="ECO:0000259" key="6">
    <source>
        <dbReference type="Pfam" id="PF14718"/>
    </source>
</evidence>
<accession>A0AAW9Q888</accession>
<dbReference type="PANTHER" id="PTHR37423">
    <property type="entry name" value="SOLUBLE LYTIC MUREIN TRANSGLYCOSYLASE-RELATED"/>
    <property type="match status" value="1"/>
</dbReference>
<dbReference type="Pfam" id="PF01464">
    <property type="entry name" value="SLT"/>
    <property type="match status" value="1"/>
</dbReference>
<dbReference type="Gene3D" id="1.25.20.10">
    <property type="entry name" value="Bacterial muramidases"/>
    <property type="match status" value="1"/>
</dbReference>
<dbReference type="AlphaFoldDB" id="A0AAW9Q888"/>
<reference evidence="7 8" key="1">
    <citation type="submission" date="2024-02" db="EMBL/GenBank/DDBJ databases">
        <title>Genome sequence of Aquincola sp. MAHUQ-54.</title>
        <authorList>
            <person name="Huq M.A."/>
        </authorList>
    </citation>
    <scope>NUCLEOTIDE SEQUENCE [LARGE SCALE GENOMIC DNA]</scope>
    <source>
        <strain evidence="7 8">MAHUQ-54</strain>
    </source>
</reference>
<dbReference type="CDD" id="cd13401">
    <property type="entry name" value="Slt70-like"/>
    <property type="match status" value="1"/>
</dbReference>
<gene>
    <name evidence="7" type="ORF">V4F39_14990</name>
</gene>
<keyword evidence="8" id="KW-1185">Reference proteome</keyword>
<evidence type="ECO:0000256" key="1">
    <source>
        <dbReference type="ARBA" id="ARBA00007734"/>
    </source>
</evidence>
<dbReference type="InterPro" id="IPR023346">
    <property type="entry name" value="Lysozyme-like_dom_sf"/>
</dbReference>
<dbReference type="GO" id="GO:0042597">
    <property type="term" value="C:periplasmic space"/>
    <property type="evidence" value="ECO:0007669"/>
    <property type="project" value="InterPro"/>
</dbReference>
<dbReference type="InterPro" id="IPR008258">
    <property type="entry name" value="Transglycosylase_SLT_dom_1"/>
</dbReference>
<evidence type="ECO:0000256" key="4">
    <source>
        <dbReference type="SAM" id="SignalP"/>
    </source>
</evidence>
<feature type="signal peptide" evidence="4">
    <location>
        <begin position="1"/>
        <end position="28"/>
    </location>
</feature>
<feature type="domain" description="Transglycosylase SLT" evidence="5">
    <location>
        <begin position="508"/>
        <end position="607"/>
    </location>
</feature>
<protein>
    <submittedName>
        <fullName evidence="7">Transglycosylase SLT domain-containing protein</fullName>
    </submittedName>
</protein>
<name>A0AAW9Q888_9BURK</name>
<organism evidence="7 8">
    <name type="scientific">Aquincola agrisoli</name>
    <dbReference type="NCBI Taxonomy" id="3119538"/>
    <lineage>
        <taxon>Bacteria</taxon>
        <taxon>Pseudomonadati</taxon>
        <taxon>Pseudomonadota</taxon>
        <taxon>Betaproteobacteria</taxon>
        <taxon>Burkholderiales</taxon>
        <taxon>Sphaerotilaceae</taxon>
        <taxon>Aquincola</taxon>
    </lineage>
</organism>
<dbReference type="GO" id="GO:0004553">
    <property type="term" value="F:hydrolase activity, hydrolyzing O-glycosyl compounds"/>
    <property type="evidence" value="ECO:0007669"/>
    <property type="project" value="InterPro"/>
</dbReference>
<dbReference type="InterPro" id="IPR037061">
    <property type="entry name" value="Lytic_TGlycoase_superhlx_L_sf"/>
</dbReference>
<sequence length="670" mass="74107">MQKPRPLASLIGLATALLLTTQAPLVRAQGADGLVLEAREAQRKKDRVRLVALRDAAQATRHPLASWVDYWELGSRLNTAQQDELEAFYARWPGSYVEDRLRNDWLLELGKRRDWANFSRDFPRFRMNDDRQVTCYALLTAHLDGQQVRDAALPAWLAQRDLDDGCALMAATLYEAKVFTKDDVWRRIRQAAEGNKPAAARSAAALVSPQLAAAVAEAFAQPAKPLGRKAVVMTHDTAEVTAVALARMAADDPDNATALLRARWARLLPQAPAGWAWSQVGRSHAQKLQADAVTAYAEAFAQREQKPHASDSQWTDDTLAWAVRSALRFPAAERWAIVARAIDEMSAEEQADAGWQYWKGRALRETAPQGPRGDEQRREAETVLQAIASPLHFYGQLATEDLGRSLALPPAPAPLTAQERAAARANPGLQRALQLIGLGLRSEGVREWNFTLRGMADRELLAAAQWACEREVWDRCINTSDRTRNEIDLEQRYPMPLRRHVVEQAGSIGLDPAYVYGLIRQESRFIMDARSHVGASGLMQIMPATARWTAKKIGLDYSADMINDRDTNLRLGTAYLKLALDDFGGSQAMAAAAYNAGPGRPRRWREGATVEAAAWAENIPFSETRDYVKKVLGNATVYSALITGKPPALKPRLGGPIGPRSPITNDRDLP</sequence>
<evidence type="ECO:0000259" key="5">
    <source>
        <dbReference type="Pfam" id="PF01464"/>
    </source>
</evidence>
<dbReference type="Pfam" id="PF14718">
    <property type="entry name" value="SLT_L"/>
    <property type="match status" value="1"/>
</dbReference>
<evidence type="ECO:0000256" key="3">
    <source>
        <dbReference type="SAM" id="MobiDB-lite"/>
    </source>
</evidence>
<dbReference type="SUPFAM" id="SSF53955">
    <property type="entry name" value="Lysozyme-like"/>
    <property type="match status" value="1"/>
</dbReference>
<dbReference type="Gene3D" id="1.10.1240.20">
    <property type="entry name" value="Lytic transglycosylase, superhelical linker domain"/>
    <property type="match status" value="1"/>
</dbReference>
<proteinExistence type="inferred from homology"/>
<evidence type="ECO:0000313" key="8">
    <source>
        <dbReference type="Proteomes" id="UP001336250"/>
    </source>
</evidence>
<evidence type="ECO:0000256" key="2">
    <source>
        <dbReference type="ARBA" id="ARBA00022729"/>
    </source>
</evidence>
<comment type="caution">
    <text evidence="7">The sequence shown here is derived from an EMBL/GenBank/DDBJ whole genome shotgun (WGS) entry which is preliminary data.</text>
</comment>
<keyword evidence="2 4" id="KW-0732">Signal</keyword>
<feature type="region of interest" description="Disordered" evidence="3">
    <location>
        <begin position="649"/>
        <end position="670"/>
    </location>
</feature>
<dbReference type="SUPFAM" id="SSF48435">
    <property type="entry name" value="Bacterial muramidases"/>
    <property type="match status" value="1"/>
</dbReference>
<dbReference type="RefSeq" id="WP_332290382.1">
    <property type="nucleotide sequence ID" value="NZ_JAZIBG010000028.1"/>
</dbReference>
<evidence type="ECO:0000313" key="7">
    <source>
        <dbReference type="EMBL" id="MEF7615226.1"/>
    </source>
</evidence>
<feature type="domain" description="Lytic transglycosylase superhelical linker" evidence="6">
    <location>
        <begin position="424"/>
        <end position="482"/>
    </location>
</feature>
<dbReference type="PANTHER" id="PTHR37423:SF5">
    <property type="entry name" value="SOLUBLE LYTIC MUREIN TRANSGLYCOSYLASE"/>
    <property type="match status" value="1"/>
</dbReference>
<comment type="similarity">
    <text evidence="1">Belongs to the transglycosylase Slt family.</text>
</comment>
<dbReference type="Gene3D" id="1.10.530.10">
    <property type="match status" value="1"/>
</dbReference>
<dbReference type="Proteomes" id="UP001336250">
    <property type="component" value="Unassembled WGS sequence"/>
</dbReference>
<feature type="chain" id="PRO_5043667706" evidence="4">
    <location>
        <begin position="29"/>
        <end position="670"/>
    </location>
</feature>